<accession>A0AAJ7RH31</accession>
<protein>
    <submittedName>
        <fullName evidence="3">Uncharacterized protein LOC112494336</fullName>
    </submittedName>
</protein>
<keyword evidence="2" id="KW-1185">Reference proteome</keyword>
<name>A0AAJ7RH31_CEPCN</name>
<dbReference type="Proteomes" id="UP000694920">
    <property type="component" value="Unplaced"/>
</dbReference>
<dbReference type="KEGG" id="ccin:112494336"/>
<feature type="region of interest" description="Disordered" evidence="1">
    <location>
        <begin position="57"/>
        <end position="92"/>
    </location>
</feature>
<sequence>MNLQVSEKGTFEFPKARIGQCTGDMIEECYTRNNTYGEEDLQPCQNSVNLQFESSVQDDGVENSTERISEKSQEQITVSLGNPEDPNSSEYHNCKTTRAYQEEEKRDLVSRKGLTPVTRPPWSEMKGFGKEADAKKVRSLTLGRMGKMMMMRKSGKEKDCCDPRQGMSERAPSDLYKDQISMKERANSLGRMLKLVDKDGAPRKLFSDHRAGSLTGIFYKKNNPATATVSSSDPQAHSTGIFAKVLSQLRGRGKTRGHHGMPEDNTNMDENKGLSKENYLSRKSALASRIMGNLTLGGSKKSCSGRTTNPEHSERDTN</sequence>
<evidence type="ECO:0000313" key="3">
    <source>
        <dbReference type="RefSeq" id="XP_024940753.1"/>
    </source>
</evidence>
<evidence type="ECO:0000313" key="2">
    <source>
        <dbReference type="Proteomes" id="UP000694920"/>
    </source>
</evidence>
<organism evidence="2 3">
    <name type="scientific">Cephus cinctus</name>
    <name type="common">Wheat stem sawfly</name>
    <dbReference type="NCBI Taxonomy" id="211228"/>
    <lineage>
        <taxon>Eukaryota</taxon>
        <taxon>Metazoa</taxon>
        <taxon>Ecdysozoa</taxon>
        <taxon>Arthropoda</taxon>
        <taxon>Hexapoda</taxon>
        <taxon>Insecta</taxon>
        <taxon>Pterygota</taxon>
        <taxon>Neoptera</taxon>
        <taxon>Endopterygota</taxon>
        <taxon>Hymenoptera</taxon>
        <taxon>Cephoidea</taxon>
        <taxon>Cephidae</taxon>
        <taxon>Cephus</taxon>
    </lineage>
</organism>
<feature type="region of interest" description="Disordered" evidence="1">
    <location>
        <begin position="250"/>
        <end position="318"/>
    </location>
</feature>
<feature type="compositionally biased region" description="Basic and acidic residues" evidence="1">
    <location>
        <begin position="309"/>
        <end position="318"/>
    </location>
</feature>
<gene>
    <name evidence="3" type="primary">LOC112494336</name>
</gene>
<feature type="compositionally biased region" description="Polar residues" evidence="1">
    <location>
        <begin position="74"/>
        <end position="92"/>
    </location>
</feature>
<feature type="compositionally biased region" description="Basic and acidic residues" evidence="1">
    <location>
        <begin position="64"/>
        <end position="73"/>
    </location>
</feature>
<dbReference type="GeneID" id="112494336"/>
<dbReference type="AlphaFoldDB" id="A0AAJ7RH31"/>
<proteinExistence type="predicted"/>
<evidence type="ECO:0000256" key="1">
    <source>
        <dbReference type="SAM" id="MobiDB-lite"/>
    </source>
</evidence>
<dbReference type="RefSeq" id="XP_024940753.1">
    <property type="nucleotide sequence ID" value="XM_025084985.1"/>
</dbReference>
<reference evidence="3" key="1">
    <citation type="submission" date="2025-08" db="UniProtKB">
        <authorList>
            <consortium name="RefSeq"/>
        </authorList>
    </citation>
    <scope>IDENTIFICATION</scope>
</reference>